<dbReference type="InterPro" id="IPR020449">
    <property type="entry name" value="Tscrpt_reg_AraC-type_HTH"/>
</dbReference>
<dbReference type="GO" id="GO:0003700">
    <property type="term" value="F:DNA-binding transcription factor activity"/>
    <property type="evidence" value="ECO:0007669"/>
    <property type="project" value="InterPro"/>
</dbReference>
<dbReference type="SMART" id="SM00342">
    <property type="entry name" value="HTH_ARAC"/>
    <property type="match status" value="1"/>
</dbReference>
<comment type="caution">
    <text evidence="7">The sequence shown here is derived from an EMBL/GenBank/DDBJ whole genome shotgun (WGS) entry which is preliminary data.</text>
</comment>
<dbReference type="PROSITE" id="PS50110">
    <property type="entry name" value="RESPONSE_REGULATORY"/>
    <property type="match status" value="1"/>
</dbReference>
<evidence type="ECO:0000313" key="8">
    <source>
        <dbReference type="Proteomes" id="UP000632125"/>
    </source>
</evidence>
<dbReference type="EMBL" id="JACXIY010000024">
    <property type="protein sequence ID" value="MBD2870870.1"/>
    <property type="molecule type" value="Genomic_DNA"/>
</dbReference>
<keyword evidence="4" id="KW-0597">Phosphoprotein</keyword>
<dbReference type="InterPro" id="IPR001789">
    <property type="entry name" value="Sig_transdc_resp-reg_receiver"/>
</dbReference>
<dbReference type="SUPFAM" id="SSF46689">
    <property type="entry name" value="Homeodomain-like"/>
    <property type="match status" value="2"/>
</dbReference>
<evidence type="ECO:0000259" key="5">
    <source>
        <dbReference type="PROSITE" id="PS01124"/>
    </source>
</evidence>
<dbReference type="Pfam" id="PF00072">
    <property type="entry name" value="Response_reg"/>
    <property type="match status" value="1"/>
</dbReference>
<dbReference type="SMART" id="SM00448">
    <property type="entry name" value="REC"/>
    <property type="match status" value="1"/>
</dbReference>
<dbReference type="PANTHER" id="PTHR43280">
    <property type="entry name" value="ARAC-FAMILY TRANSCRIPTIONAL REGULATOR"/>
    <property type="match status" value="1"/>
</dbReference>
<evidence type="ECO:0000259" key="6">
    <source>
        <dbReference type="PROSITE" id="PS50110"/>
    </source>
</evidence>
<keyword evidence="2" id="KW-0238">DNA-binding</keyword>
<feature type="domain" description="Response regulatory" evidence="6">
    <location>
        <begin position="3"/>
        <end position="120"/>
    </location>
</feature>
<dbReference type="Proteomes" id="UP000632125">
    <property type="component" value="Unassembled WGS sequence"/>
</dbReference>
<feature type="domain" description="HTH araC/xylS-type" evidence="5">
    <location>
        <begin position="270"/>
        <end position="368"/>
    </location>
</feature>
<proteinExistence type="predicted"/>
<dbReference type="PROSITE" id="PS00041">
    <property type="entry name" value="HTH_ARAC_FAMILY_1"/>
    <property type="match status" value="1"/>
</dbReference>
<dbReference type="InterPro" id="IPR009057">
    <property type="entry name" value="Homeodomain-like_sf"/>
</dbReference>
<dbReference type="Pfam" id="PF12833">
    <property type="entry name" value="HTH_18"/>
    <property type="match status" value="1"/>
</dbReference>
<dbReference type="Gene3D" id="3.40.50.2300">
    <property type="match status" value="1"/>
</dbReference>
<dbReference type="InterPro" id="IPR018060">
    <property type="entry name" value="HTH_AraC"/>
</dbReference>
<dbReference type="Gene3D" id="1.10.10.60">
    <property type="entry name" value="Homeodomain-like"/>
    <property type="match status" value="2"/>
</dbReference>
<dbReference type="InterPro" id="IPR018062">
    <property type="entry name" value="HTH_AraC-typ_CS"/>
</dbReference>
<keyword evidence="1" id="KW-0805">Transcription regulation</keyword>
<dbReference type="GO" id="GO:0043565">
    <property type="term" value="F:sequence-specific DNA binding"/>
    <property type="evidence" value="ECO:0007669"/>
    <property type="project" value="InterPro"/>
</dbReference>
<name>A0A927CNY4_9BACL</name>
<feature type="modified residue" description="4-aspartylphosphate" evidence="4">
    <location>
        <position position="55"/>
    </location>
</feature>
<dbReference type="SUPFAM" id="SSF52172">
    <property type="entry name" value="CheY-like"/>
    <property type="match status" value="1"/>
</dbReference>
<evidence type="ECO:0000256" key="2">
    <source>
        <dbReference type="ARBA" id="ARBA00023125"/>
    </source>
</evidence>
<evidence type="ECO:0000313" key="7">
    <source>
        <dbReference type="EMBL" id="MBD2870870.1"/>
    </source>
</evidence>
<keyword evidence="3" id="KW-0804">Transcription</keyword>
<dbReference type="AlphaFoldDB" id="A0A927CNY4"/>
<reference evidence="7" key="1">
    <citation type="submission" date="2020-09" db="EMBL/GenBank/DDBJ databases">
        <title>A novel bacterium of genus Paenibacillus, isolated from South China Sea.</title>
        <authorList>
            <person name="Huang H."/>
            <person name="Mo K."/>
            <person name="Hu Y."/>
        </authorList>
    </citation>
    <scope>NUCLEOTIDE SEQUENCE</scope>
    <source>
        <strain evidence="7">IB182493</strain>
    </source>
</reference>
<organism evidence="7 8">
    <name type="scientific">Paenibacillus arenilitoris</name>
    <dbReference type="NCBI Taxonomy" id="2772299"/>
    <lineage>
        <taxon>Bacteria</taxon>
        <taxon>Bacillati</taxon>
        <taxon>Bacillota</taxon>
        <taxon>Bacilli</taxon>
        <taxon>Bacillales</taxon>
        <taxon>Paenibacillaceae</taxon>
        <taxon>Paenibacillus</taxon>
    </lineage>
</organism>
<dbReference type="GO" id="GO:0000160">
    <property type="term" value="P:phosphorelay signal transduction system"/>
    <property type="evidence" value="ECO:0007669"/>
    <property type="project" value="InterPro"/>
</dbReference>
<accession>A0A927CNY4</accession>
<keyword evidence="8" id="KW-1185">Reference proteome</keyword>
<sequence length="371" mass="42518">MIKVLVVDDDKLVRKGLISAMPWAEFGMQVVGEANNGEKALEFLQANPVDLLLTDLAMPVMSGIELMRSARRLYPELYIVVLTLHQDFDYIQEALRLGAIDYIAKVQLEKERFEEVLGRVHARIQEERKKSAAAGYGGEDLFYEDRPGVGRGTRSADDPGKEYDADGSALAGAKGQWLALEWIHDDALYAKLRDELKAMRLSASRLISFFYAIESEWKRVYAAVTDRRVAEPGPFDNWLEAEAWLQSVRDLTAQVAGGKPYSQEVVDCVMKAVKIVQEELDKQLFVMEVARRVNMSRSYFSQCFKEITGKSFNEYLRQTRIEKAKDYLTHTNKSVQWIAEHTGYMDEKYFSRLFREYTGMLPSEYRQKPQG</sequence>
<dbReference type="InterPro" id="IPR011006">
    <property type="entry name" value="CheY-like_superfamily"/>
</dbReference>
<dbReference type="RefSeq" id="WP_190864167.1">
    <property type="nucleotide sequence ID" value="NZ_JACXIY010000024.1"/>
</dbReference>
<gene>
    <name evidence="7" type="ORF">IDH41_20000</name>
</gene>
<evidence type="ECO:0000256" key="3">
    <source>
        <dbReference type="ARBA" id="ARBA00023163"/>
    </source>
</evidence>
<protein>
    <submittedName>
        <fullName evidence="7">Response regulator</fullName>
    </submittedName>
</protein>
<dbReference type="PRINTS" id="PR00032">
    <property type="entry name" value="HTHARAC"/>
</dbReference>
<dbReference type="CDD" id="cd17536">
    <property type="entry name" value="REC_YesN-like"/>
    <property type="match status" value="1"/>
</dbReference>
<evidence type="ECO:0000256" key="1">
    <source>
        <dbReference type="ARBA" id="ARBA00023015"/>
    </source>
</evidence>
<dbReference type="PROSITE" id="PS01124">
    <property type="entry name" value="HTH_ARAC_FAMILY_2"/>
    <property type="match status" value="1"/>
</dbReference>
<dbReference type="PANTHER" id="PTHR43280:SF2">
    <property type="entry name" value="HTH-TYPE TRANSCRIPTIONAL REGULATOR EXSA"/>
    <property type="match status" value="1"/>
</dbReference>
<evidence type="ECO:0000256" key="4">
    <source>
        <dbReference type="PROSITE-ProRule" id="PRU00169"/>
    </source>
</evidence>